<accession>A0AAV2EG94</accession>
<proteinExistence type="predicted"/>
<evidence type="ECO:0000313" key="3">
    <source>
        <dbReference type="Proteomes" id="UP001497516"/>
    </source>
</evidence>
<organism evidence="2 3">
    <name type="scientific">Linum trigynum</name>
    <dbReference type="NCBI Taxonomy" id="586398"/>
    <lineage>
        <taxon>Eukaryota</taxon>
        <taxon>Viridiplantae</taxon>
        <taxon>Streptophyta</taxon>
        <taxon>Embryophyta</taxon>
        <taxon>Tracheophyta</taxon>
        <taxon>Spermatophyta</taxon>
        <taxon>Magnoliopsida</taxon>
        <taxon>eudicotyledons</taxon>
        <taxon>Gunneridae</taxon>
        <taxon>Pentapetalae</taxon>
        <taxon>rosids</taxon>
        <taxon>fabids</taxon>
        <taxon>Malpighiales</taxon>
        <taxon>Linaceae</taxon>
        <taxon>Linum</taxon>
    </lineage>
</organism>
<evidence type="ECO:0000313" key="2">
    <source>
        <dbReference type="EMBL" id="CAL1384762.1"/>
    </source>
</evidence>
<sequence length="85" mass="9061">MPKRGRVVKCSPEGNRSNASGWEKKGMSASLMAAVSRIGGRLGNGADRGRAGPIHNPAELLTDFPRIRPITNIGLVLRPKLETIG</sequence>
<dbReference type="AlphaFoldDB" id="A0AAV2EG94"/>
<reference evidence="2 3" key="1">
    <citation type="submission" date="2024-04" db="EMBL/GenBank/DDBJ databases">
        <authorList>
            <person name="Fracassetti M."/>
        </authorList>
    </citation>
    <scope>NUCLEOTIDE SEQUENCE [LARGE SCALE GENOMIC DNA]</scope>
</reference>
<feature type="region of interest" description="Disordered" evidence="1">
    <location>
        <begin position="1"/>
        <end position="26"/>
    </location>
</feature>
<dbReference type="EMBL" id="OZ034817">
    <property type="protein sequence ID" value="CAL1384762.1"/>
    <property type="molecule type" value="Genomic_DNA"/>
</dbReference>
<dbReference type="Proteomes" id="UP001497516">
    <property type="component" value="Chromosome 4"/>
</dbReference>
<keyword evidence="3" id="KW-1185">Reference proteome</keyword>
<gene>
    <name evidence="2" type="ORF">LTRI10_LOCUS25945</name>
</gene>
<protein>
    <submittedName>
        <fullName evidence="2">Uncharacterized protein</fullName>
    </submittedName>
</protein>
<evidence type="ECO:0000256" key="1">
    <source>
        <dbReference type="SAM" id="MobiDB-lite"/>
    </source>
</evidence>
<name>A0AAV2EG94_9ROSI</name>